<comment type="subcellular location">
    <subcellularLocation>
        <location evidence="3 19">Cytoplasm</location>
    </subcellularLocation>
</comment>
<feature type="domain" description="FAD-binding PCMH-type" evidence="20">
    <location>
        <begin position="14"/>
        <end position="186"/>
    </location>
</feature>
<dbReference type="InterPro" id="IPR036635">
    <property type="entry name" value="MurB_C_sf"/>
</dbReference>
<evidence type="ECO:0000256" key="15">
    <source>
        <dbReference type="ARBA" id="ARBA00023306"/>
    </source>
</evidence>
<dbReference type="GO" id="GO:0071949">
    <property type="term" value="F:FAD binding"/>
    <property type="evidence" value="ECO:0007669"/>
    <property type="project" value="InterPro"/>
</dbReference>
<feature type="active site" evidence="19">
    <location>
        <position position="162"/>
    </location>
</feature>
<evidence type="ECO:0000256" key="6">
    <source>
        <dbReference type="ARBA" id="ARBA00015188"/>
    </source>
</evidence>
<dbReference type="GO" id="GO:0005829">
    <property type="term" value="C:cytosol"/>
    <property type="evidence" value="ECO:0007669"/>
    <property type="project" value="TreeGrafter"/>
</dbReference>
<accession>A0A316AQ55</accession>
<dbReference type="GO" id="GO:0008360">
    <property type="term" value="P:regulation of cell shape"/>
    <property type="evidence" value="ECO:0007669"/>
    <property type="project" value="UniProtKB-KW"/>
</dbReference>
<keyword evidence="13 19" id="KW-0573">Peptidoglycan synthesis</keyword>
<evidence type="ECO:0000313" key="22">
    <source>
        <dbReference type="Proteomes" id="UP000245880"/>
    </source>
</evidence>
<dbReference type="PROSITE" id="PS51387">
    <property type="entry name" value="FAD_PCMH"/>
    <property type="match status" value="1"/>
</dbReference>
<organism evidence="21 22">
    <name type="scientific">Dyadobacter jejuensis</name>
    <dbReference type="NCBI Taxonomy" id="1082580"/>
    <lineage>
        <taxon>Bacteria</taxon>
        <taxon>Pseudomonadati</taxon>
        <taxon>Bacteroidota</taxon>
        <taxon>Cytophagia</taxon>
        <taxon>Cytophagales</taxon>
        <taxon>Spirosomataceae</taxon>
        <taxon>Dyadobacter</taxon>
    </lineage>
</organism>
<dbReference type="Proteomes" id="UP000245880">
    <property type="component" value="Unassembled WGS sequence"/>
</dbReference>
<evidence type="ECO:0000313" key="21">
    <source>
        <dbReference type="EMBL" id="PWJ59863.1"/>
    </source>
</evidence>
<comment type="caution">
    <text evidence="21">The sequence shown here is derived from an EMBL/GenBank/DDBJ whole genome shotgun (WGS) entry which is preliminary data.</text>
</comment>
<feature type="active site" description="Proton donor" evidence="19">
    <location>
        <position position="236"/>
    </location>
</feature>
<evidence type="ECO:0000256" key="5">
    <source>
        <dbReference type="ARBA" id="ARBA00012518"/>
    </source>
</evidence>
<dbReference type="Gene3D" id="3.90.78.10">
    <property type="entry name" value="UDP-N-acetylenolpyruvoylglucosamine reductase, C-terminal domain"/>
    <property type="match status" value="1"/>
</dbReference>
<evidence type="ECO:0000259" key="20">
    <source>
        <dbReference type="PROSITE" id="PS51387"/>
    </source>
</evidence>
<evidence type="ECO:0000256" key="4">
    <source>
        <dbReference type="ARBA" id="ARBA00004752"/>
    </source>
</evidence>
<keyword evidence="12 19" id="KW-0133">Cell shape</keyword>
<dbReference type="InterPro" id="IPR011601">
    <property type="entry name" value="MurB_C"/>
</dbReference>
<evidence type="ECO:0000256" key="7">
    <source>
        <dbReference type="ARBA" id="ARBA00022490"/>
    </source>
</evidence>
<dbReference type="GO" id="GO:0051301">
    <property type="term" value="P:cell division"/>
    <property type="evidence" value="ECO:0007669"/>
    <property type="project" value="UniProtKB-KW"/>
</dbReference>
<dbReference type="InterPro" id="IPR006094">
    <property type="entry name" value="Oxid_FAD_bind_N"/>
</dbReference>
<keyword evidence="16 19" id="KW-0961">Cell wall biogenesis/degradation</keyword>
<dbReference type="NCBIfam" id="NF000755">
    <property type="entry name" value="PRK00046.1"/>
    <property type="match status" value="1"/>
</dbReference>
<name>A0A316AQ55_9BACT</name>
<dbReference type="EC" id="1.3.1.98" evidence="5 19"/>
<dbReference type="AlphaFoldDB" id="A0A316AQ55"/>
<comment type="pathway">
    <text evidence="4 19">Cell wall biogenesis; peptidoglycan biosynthesis.</text>
</comment>
<dbReference type="SUPFAM" id="SSF56176">
    <property type="entry name" value="FAD-binding/transporter-associated domain-like"/>
    <property type="match status" value="1"/>
</dbReference>
<evidence type="ECO:0000256" key="12">
    <source>
        <dbReference type="ARBA" id="ARBA00022960"/>
    </source>
</evidence>
<dbReference type="InterPro" id="IPR003170">
    <property type="entry name" value="MurB"/>
</dbReference>
<keyword evidence="15 19" id="KW-0131">Cell cycle</keyword>
<evidence type="ECO:0000256" key="18">
    <source>
        <dbReference type="ARBA" id="ARBA00048914"/>
    </source>
</evidence>
<dbReference type="InterPro" id="IPR016166">
    <property type="entry name" value="FAD-bd_PCMH"/>
</dbReference>
<feature type="active site" evidence="19">
    <location>
        <position position="333"/>
    </location>
</feature>
<keyword evidence="7 19" id="KW-0963">Cytoplasm</keyword>
<keyword evidence="10 19" id="KW-0274">FAD</keyword>
<sequence>MLTNASLLPYNTFGIAAQSKYLTTVTSEDELGSVLADASFQSIDKLLLGGGSNVLFTADFEGLVILNRMGGITLTGQDQDHIYLRVGAGEVWHDFVMYCVENGYAGIENLSLIPGTVGAAPMQNIGAYGVEVKEVIESVEAMSVSEGTKRVFSSSECQFGYRDSIFKRELKGQYMITAVNFRLNKHPNLKLTYGDIEKILDQRPDSERSIRAVSEAVIAIRQSKLPDPAVIGNAGSFFKNPEISNSQFETLKAQYPTLPGYPLPGGAGVKVPAGWLIEQSGWKGYREGSIGVHDKQALVLVHFGGGTGAAIKNLSERIQASVSQKFGIALSPEVNFIG</sequence>
<evidence type="ECO:0000256" key="13">
    <source>
        <dbReference type="ARBA" id="ARBA00022984"/>
    </source>
</evidence>
<dbReference type="OrthoDB" id="9804753at2"/>
<dbReference type="PANTHER" id="PTHR21071">
    <property type="entry name" value="UDP-N-ACETYLENOLPYRUVOYLGLUCOSAMINE REDUCTASE"/>
    <property type="match status" value="1"/>
</dbReference>
<evidence type="ECO:0000256" key="2">
    <source>
        <dbReference type="ARBA" id="ARBA00003921"/>
    </source>
</evidence>
<dbReference type="Pfam" id="PF01565">
    <property type="entry name" value="FAD_binding_4"/>
    <property type="match status" value="1"/>
</dbReference>
<dbReference type="InterPro" id="IPR016167">
    <property type="entry name" value="FAD-bd_PCMH_sub1"/>
</dbReference>
<dbReference type="EMBL" id="QGDT01000001">
    <property type="protein sequence ID" value="PWJ59863.1"/>
    <property type="molecule type" value="Genomic_DNA"/>
</dbReference>
<evidence type="ECO:0000256" key="19">
    <source>
        <dbReference type="HAMAP-Rule" id="MF_00037"/>
    </source>
</evidence>
<dbReference type="NCBIfam" id="NF010478">
    <property type="entry name" value="PRK13903.1"/>
    <property type="match status" value="1"/>
</dbReference>
<comment type="function">
    <text evidence="2 19">Cell wall formation.</text>
</comment>
<dbReference type="Gene3D" id="3.30.43.10">
    <property type="entry name" value="Uridine Diphospho-n-acetylenolpyruvylglucosamine Reductase, domain 2"/>
    <property type="match status" value="1"/>
</dbReference>
<dbReference type="GO" id="GO:0071555">
    <property type="term" value="P:cell wall organization"/>
    <property type="evidence" value="ECO:0007669"/>
    <property type="project" value="UniProtKB-KW"/>
</dbReference>
<dbReference type="NCBIfam" id="TIGR00179">
    <property type="entry name" value="murB"/>
    <property type="match status" value="1"/>
</dbReference>
<evidence type="ECO:0000256" key="10">
    <source>
        <dbReference type="ARBA" id="ARBA00022827"/>
    </source>
</evidence>
<keyword evidence="14 19" id="KW-0560">Oxidoreductase</keyword>
<evidence type="ECO:0000256" key="14">
    <source>
        <dbReference type="ARBA" id="ARBA00023002"/>
    </source>
</evidence>
<evidence type="ECO:0000256" key="17">
    <source>
        <dbReference type="ARBA" id="ARBA00031026"/>
    </source>
</evidence>
<keyword evidence="11 19" id="KW-0521">NADP</keyword>
<dbReference type="GO" id="GO:0009252">
    <property type="term" value="P:peptidoglycan biosynthetic process"/>
    <property type="evidence" value="ECO:0007669"/>
    <property type="project" value="UniProtKB-UniRule"/>
</dbReference>
<evidence type="ECO:0000256" key="1">
    <source>
        <dbReference type="ARBA" id="ARBA00001974"/>
    </source>
</evidence>
<dbReference type="UniPathway" id="UPA00219"/>
<dbReference type="SUPFAM" id="SSF56194">
    <property type="entry name" value="Uridine diphospho-N-Acetylenolpyruvylglucosamine reductase, MurB, C-terminal domain"/>
    <property type="match status" value="1"/>
</dbReference>
<dbReference type="Gene3D" id="3.30.465.10">
    <property type="match status" value="1"/>
</dbReference>
<comment type="similarity">
    <text evidence="19">Belongs to the MurB family.</text>
</comment>
<keyword evidence="8 19" id="KW-0132">Cell division</keyword>
<proteinExistence type="inferred from homology"/>
<dbReference type="HAMAP" id="MF_00037">
    <property type="entry name" value="MurB"/>
    <property type="match status" value="1"/>
</dbReference>
<protein>
    <recommendedName>
        <fullName evidence="6 19">UDP-N-acetylenolpyruvoylglucosamine reductase</fullName>
        <ecNumber evidence="5 19">1.3.1.98</ecNumber>
    </recommendedName>
    <alternativeName>
        <fullName evidence="17 19">UDP-N-acetylmuramate dehydrogenase</fullName>
    </alternativeName>
</protein>
<dbReference type="GO" id="GO:0008762">
    <property type="term" value="F:UDP-N-acetylmuramate dehydrogenase activity"/>
    <property type="evidence" value="ECO:0007669"/>
    <property type="project" value="UniProtKB-UniRule"/>
</dbReference>
<dbReference type="Pfam" id="PF02873">
    <property type="entry name" value="MurB_C"/>
    <property type="match status" value="1"/>
</dbReference>
<gene>
    <name evidence="19" type="primary">murB</name>
    <name evidence="21" type="ORF">CLV98_10137</name>
</gene>
<comment type="cofactor">
    <cofactor evidence="1 19">
        <name>FAD</name>
        <dbReference type="ChEBI" id="CHEBI:57692"/>
    </cofactor>
</comment>
<evidence type="ECO:0000256" key="9">
    <source>
        <dbReference type="ARBA" id="ARBA00022630"/>
    </source>
</evidence>
<comment type="catalytic activity">
    <reaction evidence="18 19">
        <text>UDP-N-acetyl-alpha-D-muramate + NADP(+) = UDP-N-acetyl-3-O-(1-carboxyvinyl)-alpha-D-glucosamine + NADPH + H(+)</text>
        <dbReference type="Rhea" id="RHEA:12248"/>
        <dbReference type="ChEBI" id="CHEBI:15378"/>
        <dbReference type="ChEBI" id="CHEBI:57783"/>
        <dbReference type="ChEBI" id="CHEBI:58349"/>
        <dbReference type="ChEBI" id="CHEBI:68483"/>
        <dbReference type="ChEBI" id="CHEBI:70757"/>
        <dbReference type="EC" id="1.3.1.98"/>
    </reaction>
</comment>
<reference evidence="21 22" key="1">
    <citation type="submission" date="2018-03" db="EMBL/GenBank/DDBJ databases">
        <title>Genomic Encyclopedia of Archaeal and Bacterial Type Strains, Phase II (KMG-II): from individual species to whole genera.</title>
        <authorList>
            <person name="Goeker M."/>
        </authorList>
    </citation>
    <scope>NUCLEOTIDE SEQUENCE [LARGE SCALE GENOMIC DNA]</scope>
    <source>
        <strain evidence="21 22">DSM 100346</strain>
    </source>
</reference>
<evidence type="ECO:0000256" key="11">
    <source>
        <dbReference type="ARBA" id="ARBA00022857"/>
    </source>
</evidence>
<dbReference type="PANTHER" id="PTHR21071:SF4">
    <property type="entry name" value="UDP-N-ACETYLENOLPYRUVOYLGLUCOSAMINE REDUCTASE"/>
    <property type="match status" value="1"/>
</dbReference>
<keyword evidence="22" id="KW-1185">Reference proteome</keyword>
<evidence type="ECO:0000256" key="16">
    <source>
        <dbReference type="ARBA" id="ARBA00023316"/>
    </source>
</evidence>
<evidence type="ECO:0000256" key="3">
    <source>
        <dbReference type="ARBA" id="ARBA00004496"/>
    </source>
</evidence>
<dbReference type="InterPro" id="IPR036318">
    <property type="entry name" value="FAD-bd_PCMH-like_sf"/>
</dbReference>
<dbReference type="InterPro" id="IPR016169">
    <property type="entry name" value="FAD-bd_PCMH_sub2"/>
</dbReference>
<evidence type="ECO:0000256" key="8">
    <source>
        <dbReference type="ARBA" id="ARBA00022618"/>
    </source>
</evidence>
<dbReference type="RefSeq" id="WP_109671795.1">
    <property type="nucleotide sequence ID" value="NZ_QGDT01000001.1"/>
</dbReference>
<keyword evidence="9 19" id="KW-0285">Flavoprotein</keyword>